<gene>
    <name evidence="2" type="ORF">Rsub_08766</name>
</gene>
<keyword evidence="3" id="KW-1185">Reference proteome</keyword>
<dbReference type="AlphaFoldDB" id="A0A2V0P8N0"/>
<sequence>MPATPRPPPPQQQRGPLPAPPPAGPPPALPRRAAIGGLLAAAAAPWCCAPPRPAAARIATERLEQRPDPQRPVAAAGFDPSQTAAARAEGRPPAPGEPSVRGARERAAIQDALARLELARRAAAEARWEDALAGYSGLVDRYPDLALATYGRLGKAVMSYQLGDVSTAIIVLDELEVEERGIPEVHAALAAVLWAERPRQRLRAEQQFELAAEFDRRYSDVTFVREQRHWPPRLVAALEQFQRMS</sequence>
<dbReference type="OrthoDB" id="508390at2759"/>
<feature type="region of interest" description="Disordered" evidence="1">
    <location>
        <begin position="58"/>
        <end position="102"/>
    </location>
</feature>
<dbReference type="PANTHER" id="PTHR37910:SF2">
    <property type="entry name" value="EXPRESSED PROTEIN"/>
    <property type="match status" value="1"/>
</dbReference>
<name>A0A2V0P8N0_9CHLO</name>
<comment type="caution">
    <text evidence="2">The sequence shown here is derived from an EMBL/GenBank/DDBJ whole genome shotgun (WGS) entry which is preliminary data.</text>
</comment>
<evidence type="ECO:0008006" key="4">
    <source>
        <dbReference type="Google" id="ProtNLM"/>
    </source>
</evidence>
<feature type="compositionally biased region" description="Basic and acidic residues" evidence="1">
    <location>
        <begin position="59"/>
        <end position="69"/>
    </location>
</feature>
<evidence type="ECO:0000256" key="1">
    <source>
        <dbReference type="SAM" id="MobiDB-lite"/>
    </source>
</evidence>
<feature type="region of interest" description="Disordered" evidence="1">
    <location>
        <begin position="1"/>
        <end position="31"/>
    </location>
</feature>
<dbReference type="Proteomes" id="UP000247498">
    <property type="component" value="Unassembled WGS sequence"/>
</dbReference>
<protein>
    <recommendedName>
        <fullName evidence="4">Tetratricopeptide repeat protein</fullName>
    </recommendedName>
</protein>
<proteinExistence type="predicted"/>
<accession>A0A2V0P8N0</accession>
<organism evidence="2 3">
    <name type="scientific">Raphidocelis subcapitata</name>
    <dbReference type="NCBI Taxonomy" id="307507"/>
    <lineage>
        <taxon>Eukaryota</taxon>
        <taxon>Viridiplantae</taxon>
        <taxon>Chlorophyta</taxon>
        <taxon>core chlorophytes</taxon>
        <taxon>Chlorophyceae</taxon>
        <taxon>CS clade</taxon>
        <taxon>Sphaeropleales</taxon>
        <taxon>Selenastraceae</taxon>
        <taxon>Raphidocelis</taxon>
    </lineage>
</organism>
<dbReference type="EMBL" id="BDRX01000076">
    <property type="protein sequence ID" value="GBF96221.1"/>
    <property type="molecule type" value="Genomic_DNA"/>
</dbReference>
<reference evidence="2 3" key="1">
    <citation type="journal article" date="2018" name="Sci. Rep.">
        <title>Raphidocelis subcapitata (=Pseudokirchneriella subcapitata) provides an insight into genome evolution and environmental adaptations in the Sphaeropleales.</title>
        <authorList>
            <person name="Suzuki S."/>
            <person name="Yamaguchi H."/>
            <person name="Nakajima N."/>
            <person name="Kawachi M."/>
        </authorList>
    </citation>
    <scope>NUCLEOTIDE SEQUENCE [LARGE SCALE GENOMIC DNA]</scope>
    <source>
        <strain evidence="2 3">NIES-35</strain>
    </source>
</reference>
<dbReference type="InterPro" id="IPR011990">
    <property type="entry name" value="TPR-like_helical_dom_sf"/>
</dbReference>
<evidence type="ECO:0000313" key="2">
    <source>
        <dbReference type="EMBL" id="GBF96221.1"/>
    </source>
</evidence>
<dbReference type="Gene3D" id="1.25.40.10">
    <property type="entry name" value="Tetratricopeptide repeat domain"/>
    <property type="match status" value="1"/>
</dbReference>
<dbReference type="InParanoid" id="A0A2V0P8N0"/>
<evidence type="ECO:0000313" key="3">
    <source>
        <dbReference type="Proteomes" id="UP000247498"/>
    </source>
</evidence>
<feature type="compositionally biased region" description="Pro residues" evidence="1">
    <location>
        <begin position="1"/>
        <end position="29"/>
    </location>
</feature>
<dbReference type="PANTHER" id="PTHR37910">
    <property type="entry name" value="EXPRESSED PROTEIN"/>
    <property type="match status" value="1"/>
</dbReference>